<dbReference type="Gene3D" id="3.50.50.60">
    <property type="entry name" value="FAD/NAD(P)-binding domain"/>
    <property type="match status" value="2"/>
</dbReference>
<gene>
    <name evidence="5" type="ORF">GCM10023189_57520</name>
</gene>
<protein>
    <recommendedName>
        <fullName evidence="3">Pyridine nucleotide-disulfide oxidoreductase domain-containing protein 2</fullName>
    </recommendedName>
</protein>
<comment type="subunit">
    <text evidence="2">Interacts with COX5B; this interaction may contribute to localize PYROXD2 to the inner face of the inner mitochondrial membrane.</text>
</comment>
<keyword evidence="6" id="KW-1185">Reference proteome</keyword>
<sequence>MKTSYDYLFIGSGHNALIAAAYLVKAGHSVLLLEKNDRAGGLVRTEELTLPGFIHDTYSAAHPLFTTSAAFAELGEELGKRGLHYLNTDLPTGVSMPDGTTAVFSRSPEALIAEAERLHPGDGTVLGDLLNTFTPYAGPVFSLFGQSMASPEAKQTLATLLSDPAFSYFAFGTARQVVSPFRSEAMKAMLAPWVMHLGRTPDEIGSGVWVPLVMLALMGGGMAVPKGGSEMLAKSLATLVTDYGGAIQCDTLVDQILVKNGKAVGIRATNGEQWEAKKGVIASVNPDQLYLKLLSETPVDGVLTKQASRYRYGRGCVQISLALSEPPCWRDERFNRIGQPHLSSGLDNCALATAQAMAGLLPTDPTFTVDCASNLDPTRAPEGKAVMRVQVLEVPCQPKGDAAGKLKPGKGLWNEMLKEKFADRILSIVEKHVPNVKSALLARHIISPAELAKFSPNLGPGDPYGGAHDLGQSYVYRPLPGQPSHQTAIPNVYMLGAATWTGHGVNGGSGYIVAKELLKQQPVPAEPEFA</sequence>
<reference evidence="6" key="1">
    <citation type="journal article" date="2019" name="Int. J. Syst. Evol. Microbiol.">
        <title>The Global Catalogue of Microorganisms (GCM) 10K type strain sequencing project: providing services to taxonomists for standard genome sequencing and annotation.</title>
        <authorList>
            <consortium name="The Broad Institute Genomics Platform"/>
            <consortium name="The Broad Institute Genome Sequencing Center for Infectious Disease"/>
            <person name="Wu L."/>
            <person name="Ma J."/>
        </authorList>
    </citation>
    <scope>NUCLEOTIDE SEQUENCE [LARGE SCALE GENOMIC DNA]</scope>
    <source>
        <strain evidence="6">JCM 17927</strain>
    </source>
</reference>
<evidence type="ECO:0000259" key="4">
    <source>
        <dbReference type="Pfam" id="PF01593"/>
    </source>
</evidence>
<feature type="domain" description="Amine oxidase" evidence="4">
    <location>
        <begin position="17"/>
        <end position="500"/>
    </location>
</feature>
<dbReference type="Proteomes" id="UP001501175">
    <property type="component" value="Unassembled WGS sequence"/>
</dbReference>
<evidence type="ECO:0000256" key="2">
    <source>
        <dbReference type="ARBA" id="ARBA00038825"/>
    </source>
</evidence>
<dbReference type="SUPFAM" id="SSF51905">
    <property type="entry name" value="FAD/NAD(P)-binding domain"/>
    <property type="match status" value="1"/>
</dbReference>
<comment type="caution">
    <text evidence="5">The sequence shown here is derived from an EMBL/GenBank/DDBJ whole genome shotgun (WGS) entry which is preliminary data.</text>
</comment>
<proteinExistence type="predicted"/>
<evidence type="ECO:0000313" key="6">
    <source>
        <dbReference type="Proteomes" id="UP001501175"/>
    </source>
</evidence>
<name>A0ABP8NRZ7_9BACT</name>
<evidence type="ECO:0000256" key="3">
    <source>
        <dbReference type="ARBA" id="ARBA00040298"/>
    </source>
</evidence>
<dbReference type="InterPro" id="IPR036188">
    <property type="entry name" value="FAD/NAD-bd_sf"/>
</dbReference>
<dbReference type="PANTHER" id="PTHR10668">
    <property type="entry name" value="PHYTOENE DEHYDROGENASE"/>
    <property type="match status" value="1"/>
</dbReference>
<dbReference type="RefSeq" id="WP_345249734.1">
    <property type="nucleotide sequence ID" value="NZ_BAABHD010000084.1"/>
</dbReference>
<accession>A0ABP8NRZ7</accession>
<evidence type="ECO:0000313" key="5">
    <source>
        <dbReference type="EMBL" id="GAA4469858.1"/>
    </source>
</evidence>
<dbReference type="Pfam" id="PF01593">
    <property type="entry name" value="Amino_oxidase"/>
    <property type="match status" value="1"/>
</dbReference>
<dbReference type="PANTHER" id="PTHR10668:SF105">
    <property type="entry name" value="DEHYDROGENASE-RELATED"/>
    <property type="match status" value="1"/>
</dbReference>
<evidence type="ECO:0000256" key="1">
    <source>
        <dbReference type="ARBA" id="ARBA00037217"/>
    </source>
</evidence>
<organism evidence="5 6">
    <name type="scientific">Nibrella saemangeumensis</name>
    <dbReference type="NCBI Taxonomy" id="1084526"/>
    <lineage>
        <taxon>Bacteria</taxon>
        <taxon>Pseudomonadati</taxon>
        <taxon>Bacteroidota</taxon>
        <taxon>Cytophagia</taxon>
        <taxon>Cytophagales</taxon>
        <taxon>Spirosomataceae</taxon>
        <taxon>Nibrella</taxon>
    </lineage>
</organism>
<dbReference type="EMBL" id="BAABHD010000084">
    <property type="protein sequence ID" value="GAA4469858.1"/>
    <property type="molecule type" value="Genomic_DNA"/>
</dbReference>
<comment type="function">
    <text evidence="1">Probable oxidoreductase that may play a role as regulator of mitochondrial function.</text>
</comment>
<dbReference type="InterPro" id="IPR002937">
    <property type="entry name" value="Amino_oxidase"/>
</dbReference>